<dbReference type="CDD" id="cd00161">
    <property type="entry name" value="beta-trefoil_Ricin-like"/>
    <property type="match status" value="1"/>
</dbReference>
<dbReference type="PROSITE" id="PS50231">
    <property type="entry name" value="RICIN_B_LECTIN"/>
    <property type="match status" value="1"/>
</dbReference>
<accession>A0ABP7FIB3</accession>
<reference evidence="4" key="1">
    <citation type="journal article" date="2019" name="Int. J. Syst. Evol. Microbiol.">
        <title>The Global Catalogue of Microorganisms (GCM) 10K type strain sequencing project: providing services to taxonomists for standard genome sequencing and annotation.</title>
        <authorList>
            <consortium name="The Broad Institute Genomics Platform"/>
            <consortium name="The Broad Institute Genome Sequencing Center for Infectious Disease"/>
            <person name="Wu L."/>
            <person name="Ma J."/>
        </authorList>
    </citation>
    <scope>NUCLEOTIDE SEQUENCE [LARGE SCALE GENOMIC DNA]</scope>
    <source>
        <strain evidence="4">JCM 16949</strain>
    </source>
</reference>
<comment type="caution">
    <text evidence="3">The sequence shown here is derived from an EMBL/GenBank/DDBJ whole genome shotgun (WGS) entry which is preliminary data.</text>
</comment>
<dbReference type="SUPFAM" id="SSF50370">
    <property type="entry name" value="Ricin B-like lectins"/>
    <property type="match status" value="1"/>
</dbReference>
<organism evidence="3 4">
    <name type="scientific">Leifsonella bigeumensis</name>
    <dbReference type="NCBI Taxonomy" id="433643"/>
    <lineage>
        <taxon>Bacteria</taxon>
        <taxon>Bacillati</taxon>
        <taxon>Actinomycetota</taxon>
        <taxon>Actinomycetes</taxon>
        <taxon>Micrococcales</taxon>
        <taxon>Microbacteriaceae</taxon>
        <taxon>Leifsonella</taxon>
    </lineage>
</organism>
<dbReference type="Proteomes" id="UP001501004">
    <property type="component" value="Unassembled WGS sequence"/>
</dbReference>
<keyword evidence="1" id="KW-0732">Signal</keyword>
<keyword evidence="4" id="KW-1185">Reference proteome</keyword>
<evidence type="ECO:0000313" key="4">
    <source>
        <dbReference type="Proteomes" id="UP001501004"/>
    </source>
</evidence>
<dbReference type="Gene3D" id="2.80.10.50">
    <property type="match status" value="2"/>
</dbReference>
<evidence type="ECO:0000256" key="1">
    <source>
        <dbReference type="SAM" id="SignalP"/>
    </source>
</evidence>
<protein>
    <recommendedName>
        <fullName evidence="2">Ricin B lectin domain-containing protein</fullName>
    </recommendedName>
</protein>
<feature type="domain" description="Ricin B lectin" evidence="2">
    <location>
        <begin position="212"/>
        <end position="304"/>
    </location>
</feature>
<dbReference type="RefSeq" id="WP_344755347.1">
    <property type="nucleotide sequence ID" value="NZ_BAABAE010000003.1"/>
</dbReference>
<dbReference type="EMBL" id="BAABAE010000003">
    <property type="protein sequence ID" value="GAA3740453.1"/>
    <property type="molecule type" value="Genomic_DNA"/>
</dbReference>
<dbReference type="InterPro" id="IPR000772">
    <property type="entry name" value="Ricin_B_lectin"/>
</dbReference>
<sequence length="573" mass="59215">MGTQRMRTRSSARRRRRATRRGLIAGITTFLLLAGSGISYAACTAGAAATSTASAASLTITTAGFDSNAFVFQNHLMTTTGSVTVANDTDTTSTTPGTFELSLGYTGSAVLASRLTVTVWPTTDASGCAGVATPPSGAVTGRWDTVATTASPIVGTLVAGSAQGYCLRVTAAERGDLASATGALAIQPNISAILKVGNWSRSTGASTTQTTAWIFPAYGPTPNTWYQIRNLGTDNCVDVYGASTVPGTGVIDYACKTGDVSDGYNQQWKFTRASGDYYDITPRHEQTIRMDVTGGSTATLAAVDVQTALTARLSQEWQLQLRATDVYQLVNRASGLCLQVNDTSVYGPEAEYAQAVCDGSVGQSYSLTQVAVDVPSIALACSSAAGGGVTFSWSGDAIDTYDFQVKPSTDSIWSGVGDVATGVTAITILPAAITGADGQYDVRALWLANLLTAGGVNLWKTAGALSCTAPAPVSMTCEGDGVSAERTVHFTFSSTPAEYRLQIDTGGSTWQDLNGGAYYTGTSAVISGNPPFDLGNGAYPVRAITSAGIVVATSGLRVRTGGASGPYHYLDCR</sequence>
<evidence type="ECO:0000313" key="3">
    <source>
        <dbReference type="EMBL" id="GAA3740453.1"/>
    </source>
</evidence>
<feature type="chain" id="PRO_5046651958" description="Ricin B lectin domain-containing protein" evidence="1">
    <location>
        <begin position="42"/>
        <end position="573"/>
    </location>
</feature>
<evidence type="ECO:0000259" key="2">
    <source>
        <dbReference type="Pfam" id="PF14200"/>
    </source>
</evidence>
<gene>
    <name evidence="3" type="ORF">GCM10022239_15180</name>
</gene>
<name>A0ABP7FIB3_9MICO</name>
<feature type="domain" description="Ricin B lectin" evidence="2">
    <location>
        <begin position="314"/>
        <end position="371"/>
    </location>
</feature>
<proteinExistence type="predicted"/>
<dbReference type="Pfam" id="PF14200">
    <property type="entry name" value="RicinB_lectin_2"/>
    <property type="match status" value="2"/>
</dbReference>
<dbReference type="InterPro" id="IPR035992">
    <property type="entry name" value="Ricin_B-like_lectins"/>
</dbReference>
<feature type="signal peptide" evidence="1">
    <location>
        <begin position="1"/>
        <end position="41"/>
    </location>
</feature>